<feature type="region of interest" description="Disordered" evidence="1">
    <location>
        <begin position="330"/>
        <end position="357"/>
    </location>
</feature>
<evidence type="ECO:0000313" key="5">
    <source>
        <dbReference type="Proteomes" id="UP000292003"/>
    </source>
</evidence>
<dbReference type="Proteomes" id="UP000292003">
    <property type="component" value="Unassembled WGS sequence"/>
</dbReference>
<keyword evidence="5" id="KW-1185">Reference proteome</keyword>
<dbReference type="InterPro" id="IPR053024">
    <property type="entry name" value="Fungal_surface_NADase"/>
</dbReference>
<evidence type="ECO:0000259" key="3">
    <source>
        <dbReference type="Pfam" id="PF25547"/>
    </source>
</evidence>
<dbReference type="PANTHER" id="PTHR42059:SF1">
    <property type="entry name" value="TNT DOMAIN-CONTAINING PROTEIN"/>
    <property type="match status" value="1"/>
</dbReference>
<proteinExistence type="predicted"/>
<accession>A0A4Q7J6H4</accession>
<feature type="compositionally biased region" description="Low complexity" evidence="1">
    <location>
        <begin position="225"/>
        <end position="249"/>
    </location>
</feature>
<feature type="domain" description="Outer membrane channel protein CpnT-like N-terminal" evidence="3">
    <location>
        <begin position="11"/>
        <end position="116"/>
    </location>
</feature>
<evidence type="ECO:0000256" key="1">
    <source>
        <dbReference type="SAM" id="MobiDB-lite"/>
    </source>
</evidence>
<dbReference type="OrthoDB" id="4745173at2"/>
<evidence type="ECO:0000259" key="2">
    <source>
        <dbReference type="Pfam" id="PF14021"/>
    </source>
</evidence>
<dbReference type="Pfam" id="PF14021">
    <property type="entry name" value="TNT"/>
    <property type="match status" value="1"/>
</dbReference>
<dbReference type="EMBL" id="SFCC01000008">
    <property type="protein sequence ID" value="RZQ62739.1"/>
    <property type="molecule type" value="Genomic_DNA"/>
</dbReference>
<protein>
    <submittedName>
        <fullName evidence="4">DUF4237 domain-containing protein</fullName>
    </submittedName>
</protein>
<dbReference type="GO" id="GO:0050135">
    <property type="term" value="F:NADP+ nucleosidase activity"/>
    <property type="evidence" value="ECO:0007669"/>
    <property type="project" value="InterPro"/>
</dbReference>
<reference evidence="4 5" key="1">
    <citation type="submission" date="2019-02" db="EMBL/GenBank/DDBJ databases">
        <title>Draft genome sequence of Amycolatopsis sp. 8-3EHSu isolated from roots of Suaeda maritima.</title>
        <authorList>
            <person name="Duangmal K."/>
            <person name="Chantavorakit T."/>
        </authorList>
    </citation>
    <scope>NUCLEOTIDE SEQUENCE [LARGE SCALE GENOMIC DNA]</scope>
    <source>
        <strain evidence="4 5">8-3EHSu</strain>
    </source>
</reference>
<gene>
    <name evidence="4" type="ORF">EWH70_17445</name>
</gene>
<sequence>MGIELPGELTEVAAAVGLAWPEADETAMAAQAEVWRRAQRELTALAADADDVVGAAVKGLSGTVGEAATAAWAKVGDPELGTLGAAARDAGAAADRLEHAAERIAKAKVEMVEQLIQAAKQRDAAHVAAQAGHPDALLGLDTVFAGTAAVLGGVREGLVAELATAEPGRTPPSGIPLAPDTGPVRAPYEGLLPDGGFEDVPTPPSGTALSGDTGPIPKPAQGTQAAGFTDAGPGAAPAAPAAPPAVSQPGAPPGYAPPAYPYQQQPYPPYRQQPGQPVPPGYPPVYPQAPRRPSRRQPLGAPRRERESIVALFLVHMFPIGHLPVAADRPARQLPHPAPGTEASCFPPHDHPESGRMDSTEALGKIHAGWRRHPTPPGTAPEEVLAGYEPAAGVDEQAWPPAEEYPEGCREPGEPVLLPEGTELDRFGPVAGRVFAPAGVAFAGRSLPPAFAAAEYRRYRVRRTLPVWHAVSAPWFGQDGGAVRYRTLYSADELVTMGYLVDVTFEGRGA</sequence>
<feature type="region of interest" description="Disordered" evidence="1">
    <location>
        <begin position="164"/>
        <end position="303"/>
    </location>
</feature>
<dbReference type="PANTHER" id="PTHR42059">
    <property type="entry name" value="TNT DOMAIN-CONTAINING PROTEIN"/>
    <property type="match status" value="1"/>
</dbReference>
<name>A0A4Q7J6H4_9PSEU</name>
<feature type="compositionally biased region" description="Pro residues" evidence="1">
    <location>
        <begin position="250"/>
        <end position="287"/>
    </location>
</feature>
<feature type="compositionally biased region" description="Basic and acidic residues" evidence="1">
    <location>
        <begin position="348"/>
        <end position="357"/>
    </location>
</feature>
<dbReference type="RefSeq" id="WP_130476477.1">
    <property type="nucleotide sequence ID" value="NZ_SFCC01000008.1"/>
</dbReference>
<dbReference type="InterPro" id="IPR025331">
    <property type="entry name" value="TNT"/>
</dbReference>
<dbReference type="InterPro" id="IPR057746">
    <property type="entry name" value="CpnT-like_N"/>
</dbReference>
<dbReference type="AlphaFoldDB" id="A0A4Q7J6H4"/>
<dbReference type="Pfam" id="PF25547">
    <property type="entry name" value="WXG100_2"/>
    <property type="match status" value="1"/>
</dbReference>
<evidence type="ECO:0000313" key="4">
    <source>
        <dbReference type="EMBL" id="RZQ62739.1"/>
    </source>
</evidence>
<feature type="domain" description="TNT" evidence="2">
    <location>
        <begin position="418"/>
        <end position="503"/>
    </location>
</feature>
<comment type="caution">
    <text evidence="4">The sequence shown here is derived from an EMBL/GenBank/DDBJ whole genome shotgun (WGS) entry which is preliminary data.</text>
</comment>
<organism evidence="4 5">
    <name type="scientific">Amycolatopsis suaedae</name>
    <dbReference type="NCBI Taxonomy" id="2510978"/>
    <lineage>
        <taxon>Bacteria</taxon>
        <taxon>Bacillati</taxon>
        <taxon>Actinomycetota</taxon>
        <taxon>Actinomycetes</taxon>
        <taxon>Pseudonocardiales</taxon>
        <taxon>Pseudonocardiaceae</taxon>
        <taxon>Amycolatopsis</taxon>
    </lineage>
</organism>